<dbReference type="EMBL" id="KN833033">
    <property type="protein sequence ID" value="KIM76638.1"/>
    <property type="molecule type" value="Genomic_DNA"/>
</dbReference>
<feature type="region of interest" description="Disordered" evidence="1">
    <location>
        <begin position="306"/>
        <end position="330"/>
    </location>
</feature>
<evidence type="ECO:0000313" key="3">
    <source>
        <dbReference type="Proteomes" id="UP000054166"/>
    </source>
</evidence>
<accession>A0A0C3ARU6</accession>
<name>A0A0C3ARU6_PILCF</name>
<proteinExistence type="predicted"/>
<feature type="compositionally biased region" description="Polar residues" evidence="1">
    <location>
        <begin position="315"/>
        <end position="325"/>
    </location>
</feature>
<reference evidence="2 3" key="1">
    <citation type="submission" date="2014-04" db="EMBL/GenBank/DDBJ databases">
        <authorList>
            <consortium name="DOE Joint Genome Institute"/>
            <person name="Kuo A."/>
            <person name="Tarkka M."/>
            <person name="Buscot F."/>
            <person name="Kohler A."/>
            <person name="Nagy L.G."/>
            <person name="Floudas D."/>
            <person name="Copeland A."/>
            <person name="Barry K.W."/>
            <person name="Cichocki N."/>
            <person name="Veneault-Fourrey C."/>
            <person name="LaButti K."/>
            <person name="Lindquist E.A."/>
            <person name="Lipzen A."/>
            <person name="Lundell T."/>
            <person name="Morin E."/>
            <person name="Murat C."/>
            <person name="Sun H."/>
            <person name="Tunlid A."/>
            <person name="Henrissat B."/>
            <person name="Grigoriev I.V."/>
            <person name="Hibbett D.S."/>
            <person name="Martin F."/>
            <person name="Nordberg H.P."/>
            <person name="Cantor M.N."/>
            <person name="Hua S.X."/>
        </authorList>
    </citation>
    <scope>NUCLEOTIDE SEQUENCE [LARGE SCALE GENOMIC DNA]</scope>
    <source>
        <strain evidence="2 3">F 1598</strain>
    </source>
</reference>
<protein>
    <submittedName>
        <fullName evidence="2">Uncharacterized protein</fullName>
    </submittedName>
</protein>
<dbReference type="OrthoDB" id="2662290at2759"/>
<reference evidence="3" key="2">
    <citation type="submission" date="2015-01" db="EMBL/GenBank/DDBJ databases">
        <title>Evolutionary Origins and Diversification of the Mycorrhizal Mutualists.</title>
        <authorList>
            <consortium name="DOE Joint Genome Institute"/>
            <consortium name="Mycorrhizal Genomics Consortium"/>
            <person name="Kohler A."/>
            <person name="Kuo A."/>
            <person name="Nagy L.G."/>
            <person name="Floudas D."/>
            <person name="Copeland A."/>
            <person name="Barry K.W."/>
            <person name="Cichocki N."/>
            <person name="Veneault-Fourrey C."/>
            <person name="LaButti K."/>
            <person name="Lindquist E.A."/>
            <person name="Lipzen A."/>
            <person name="Lundell T."/>
            <person name="Morin E."/>
            <person name="Murat C."/>
            <person name="Riley R."/>
            <person name="Ohm R."/>
            <person name="Sun H."/>
            <person name="Tunlid A."/>
            <person name="Henrissat B."/>
            <person name="Grigoriev I.V."/>
            <person name="Hibbett D.S."/>
            <person name="Martin F."/>
        </authorList>
    </citation>
    <scope>NUCLEOTIDE SEQUENCE [LARGE SCALE GENOMIC DNA]</scope>
    <source>
        <strain evidence="3">F 1598</strain>
    </source>
</reference>
<sequence>MSAIPSDVYARQLLPKQYGYPLFVPEPYDNLPEEYRARGASIGDVGIIMPDGSFSFVFNICIPADDPINCYGVPEGFEQVHVAPGDISLLKNMHKRHSDISSASVRAKRITVEGAVKENEALNVPAGMNIEYSFTSASSEAAILTLPEGAARQDLLKIGKFRRHALKYAKAWYEFVNGELEREAANGSLYLVTGCDKSTTWGVASVSCSSESNSLSLKFTAAQLVQAKAAYAYSWETYCPATVRIGPESRGDSELYQNQCHFLRGFKLMVSAGLVFRGRAKVSPIVGGKGSHIPFMDGGSRSWSGRGSGKIGSGVAQSWSHSSPSPLKASEEDTFANDILLELVPGRTEVYHPLNTINEYLLAIVHMPPY</sequence>
<organism evidence="2 3">
    <name type="scientific">Piloderma croceum (strain F 1598)</name>
    <dbReference type="NCBI Taxonomy" id="765440"/>
    <lineage>
        <taxon>Eukaryota</taxon>
        <taxon>Fungi</taxon>
        <taxon>Dikarya</taxon>
        <taxon>Basidiomycota</taxon>
        <taxon>Agaricomycotina</taxon>
        <taxon>Agaricomycetes</taxon>
        <taxon>Agaricomycetidae</taxon>
        <taxon>Atheliales</taxon>
        <taxon>Atheliaceae</taxon>
        <taxon>Piloderma</taxon>
    </lineage>
</organism>
<evidence type="ECO:0000313" key="2">
    <source>
        <dbReference type="EMBL" id="KIM76638.1"/>
    </source>
</evidence>
<dbReference type="InParanoid" id="A0A0C3ARU6"/>
<gene>
    <name evidence="2" type="ORF">PILCRDRAFT_643331</name>
</gene>
<dbReference type="Proteomes" id="UP000054166">
    <property type="component" value="Unassembled WGS sequence"/>
</dbReference>
<dbReference type="AlphaFoldDB" id="A0A0C3ARU6"/>
<keyword evidence="3" id="KW-1185">Reference proteome</keyword>
<dbReference type="HOGENOM" id="CLU_021108_6_1_1"/>
<evidence type="ECO:0000256" key="1">
    <source>
        <dbReference type="SAM" id="MobiDB-lite"/>
    </source>
</evidence>